<dbReference type="GO" id="GO:0110001">
    <property type="term" value="C:toxin-antitoxin complex"/>
    <property type="evidence" value="ECO:0007669"/>
    <property type="project" value="InterPro"/>
</dbReference>
<evidence type="ECO:0000256" key="2">
    <source>
        <dbReference type="ARBA" id="ARBA00022649"/>
    </source>
</evidence>
<dbReference type="PANTHER" id="PTHR33397:SF5">
    <property type="entry name" value="RNASE YUTE-RELATED"/>
    <property type="match status" value="1"/>
</dbReference>
<dbReference type="GO" id="GO:0004540">
    <property type="term" value="F:RNA nuclease activity"/>
    <property type="evidence" value="ECO:0007669"/>
    <property type="project" value="InterPro"/>
</dbReference>
<keyword evidence="1" id="KW-0597">Phosphoprotein</keyword>
<evidence type="ECO:0000256" key="5">
    <source>
        <dbReference type="ARBA" id="ARBA00024207"/>
    </source>
</evidence>
<organism evidence="6 7">
    <name type="scientific">Thermococcus sibiricus</name>
    <dbReference type="NCBI Taxonomy" id="172049"/>
    <lineage>
        <taxon>Archaea</taxon>
        <taxon>Methanobacteriati</taxon>
        <taxon>Methanobacteriota</taxon>
        <taxon>Thermococci</taxon>
        <taxon>Thermococcales</taxon>
        <taxon>Thermococcaceae</taxon>
        <taxon>Thermococcus</taxon>
    </lineage>
</organism>
<comment type="similarity">
    <text evidence="5">Belongs to the HepT RNase toxin family.</text>
</comment>
<comment type="caution">
    <text evidence="6">The sequence shown here is derived from an EMBL/GenBank/DDBJ whole genome shotgun (WGS) entry which is preliminary data.</text>
</comment>
<accession>A0A117L1G3</accession>
<evidence type="ECO:0000256" key="1">
    <source>
        <dbReference type="ARBA" id="ARBA00022553"/>
    </source>
</evidence>
<dbReference type="EMBL" id="LGFD01000018">
    <property type="protein sequence ID" value="KUK17646.1"/>
    <property type="molecule type" value="Genomic_DNA"/>
</dbReference>
<dbReference type="NCBIfam" id="NF047751">
    <property type="entry name" value="HepT_toxin"/>
    <property type="match status" value="1"/>
</dbReference>
<gene>
    <name evidence="6" type="ORF">XD54_1084</name>
</gene>
<dbReference type="AlphaFoldDB" id="A0A117L1G3"/>
<evidence type="ECO:0000256" key="4">
    <source>
        <dbReference type="ARBA" id="ARBA00022801"/>
    </source>
</evidence>
<dbReference type="InterPro" id="IPR008201">
    <property type="entry name" value="HepT-like"/>
</dbReference>
<sequence length="140" mass="16403">MKKGEIEYKLELAEDSVERIKDAFPETPDEFLRMGLAKDGIYKRLEFAIQNILDSFNEIIVALELGPSIGYKDIVETLHKNKIIDDRLKEKLEFLVQLRDVLIYDYDLISDEMAFQNMEEYLRFVEDGIVFLKSFLEGRG</sequence>
<keyword evidence="4" id="KW-0378">Hydrolase</keyword>
<dbReference type="GO" id="GO:0016787">
    <property type="term" value="F:hydrolase activity"/>
    <property type="evidence" value="ECO:0007669"/>
    <property type="project" value="UniProtKB-KW"/>
</dbReference>
<dbReference type="RefSeq" id="WP_015849776.1">
    <property type="nucleotide sequence ID" value="NZ_LGFD01000018.1"/>
</dbReference>
<keyword evidence="2" id="KW-1277">Toxin-antitoxin system</keyword>
<name>A0A117L1G3_9EURY</name>
<evidence type="ECO:0000313" key="7">
    <source>
        <dbReference type="Proteomes" id="UP000053911"/>
    </source>
</evidence>
<evidence type="ECO:0008006" key="8">
    <source>
        <dbReference type="Google" id="ProtNLM"/>
    </source>
</evidence>
<dbReference type="InterPro" id="IPR037038">
    <property type="entry name" value="HepT-like_sf"/>
</dbReference>
<dbReference type="Pfam" id="PF01934">
    <property type="entry name" value="HepT-like"/>
    <property type="match status" value="1"/>
</dbReference>
<evidence type="ECO:0000313" key="6">
    <source>
        <dbReference type="EMBL" id="KUK17646.1"/>
    </source>
</evidence>
<keyword evidence="3" id="KW-0540">Nuclease</keyword>
<proteinExistence type="inferred from homology"/>
<dbReference type="GeneID" id="8096516"/>
<dbReference type="PATRIC" id="fig|172049.5.peg.2000"/>
<dbReference type="Gene3D" id="1.20.120.580">
    <property type="entry name" value="bsu32300-like"/>
    <property type="match status" value="1"/>
</dbReference>
<dbReference type="Proteomes" id="UP000053911">
    <property type="component" value="Unassembled WGS sequence"/>
</dbReference>
<dbReference type="OMA" id="FRNMEEY"/>
<reference evidence="7" key="1">
    <citation type="journal article" date="2015" name="MBio">
        <title>Genome-Resolved Metagenomic Analysis Reveals Roles for Candidate Phyla and Other Microbial Community Members in Biogeochemical Transformations in Oil Reservoirs.</title>
        <authorList>
            <person name="Hu P."/>
            <person name="Tom L."/>
            <person name="Singh A."/>
            <person name="Thomas B.C."/>
            <person name="Baker B.J."/>
            <person name="Piceno Y.M."/>
            <person name="Andersen G.L."/>
            <person name="Banfield J.F."/>
        </authorList>
    </citation>
    <scope>NUCLEOTIDE SEQUENCE [LARGE SCALE GENOMIC DNA]</scope>
</reference>
<protein>
    <recommendedName>
        <fullName evidence="8">DUF86 domain-containing protein</fullName>
    </recommendedName>
</protein>
<dbReference type="PANTHER" id="PTHR33397">
    <property type="entry name" value="UPF0331 PROTEIN YUTE"/>
    <property type="match status" value="1"/>
</dbReference>
<evidence type="ECO:0000256" key="3">
    <source>
        <dbReference type="ARBA" id="ARBA00022722"/>
    </source>
</evidence>
<dbReference type="InterPro" id="IPR052379">
    <property type="entry name" value="Type_VII_TA_RNase"/>
</dbReference>